<organism evidence="1 2">
    <name type="scientific">Candidatus Lachnoclostridium stercoravium</name>
    <dbReference type="NCBI Taxonomy" id="2838633"/>
    <lineage>
        <taxon>Bacteria</taxon>
        <taxon>Bacillati</taxon>
        <taxon>Bacillota</taxon>
        <taxon>Clostridia</taxon>
        <taxon>Lachnospirales</taxon>
        <taxon>Lachnospiraceae</taxon>
    </lineage>
</organism>
<name>A0A9D2KNS6_9FIRM</name>
<evidence type="ECO:0000313" key="1">
    <source>
        <dbReference type="EMBL" id="HJA70630.1"/>
    </source>
</evidence>
<dbReference type="SUPFAM" id="SSF53474">
    <property type="entry name" value="alpha/beta-Hydrolases"/>
    <property type="match status" value="1"/>
</dbReference>
<dbReference type="InterPro" id="IPR000801">
    <property type="entry name" value="Esterase-like"/>
</dbReference>
<dbReference type="PANTHER" id="PTHR48098:SF1">
    <property type="entry name" value="DIACYLGLYCEROL ACYLTRANSFERASE_MYCOLYLTRANSFERASE AG85A"/>
    <property type="match status" value="1"/>
</dbReference>
<dbReference type="Gene3D" id="3.40.50.1820">
    <property type="entry name" value="alpha/beta hydrolase"/>
    <property type="match status" value="1"/>
</dbReference>
<dbReference type="PANTHER" id="PTHR48098">
    <property type="entry name" value="ENTEROCHELIN ESTERASE-RELATED"/>
    <property type="match status" value="1"/>
</dbReference>
<dbReference type="AlphaFoldDB" id="A0A9D2KNS6"/>
<gene>
    <name evidence="1" type="ORF">IAA07_03490</name>
</gene>
<dbReference type="Pfam" id="PF00756">
    <property type="entry name" value="Esterase"/>
    <property type="match status" value="1"/>
</dbReference>
<dbReference type="GO" id="GO:0016747">
    <property type="term" value="F:acyltransferase activity, transferring groups other than amino-acyl groups"/>
    <property type="evidence" value="ECO:0007669"/>
    <property type="project" value="TreeGrafter"/>
</dbReference>
<dbReference type="Proteomes" id="UP000823900">
    <property type="component" value="Unassembled WGS sequence"/>
</dbReference>
<dbReference type="EMBL" id="DWZA01000029">
    <property type="protein sequence ID" value="HJA70630.1"/>
    <property type="molecule type" value="Genomic_DNA"/>
</dbReference>
<reference evidence="1" key="2">
    <citation type="submission" date="2021-04" db="EMBL/GenBank/DDBJ databases">
        <authorList>
            <person name="Gilroy R."/>
        </authorList>
    </citation>
    <scope>NUCLEOTIDE SEQUENCE</scope>
    <source>
        <strain evidence="1">CHK178-16964</strain>
    </source>
</reference>
<dbReference type="InterPro" id="IPR050583">
    <property type="entry name" value="Mycobacterial_A85_antigen"/>
</dbReference>
<protein>
    <submittedName>
        <fullName evidence="1">Acetylesterase</fullName>
    </submittedName>
</protein>
<dbReference type="InterPro" id="IPR029058">
    <property type="entry name" value="AB_hydrolase_fold"/>
</dbReference>
<accession>A0A9D2KNS6</accession>
<sequence>MILRGSVPSAVLGMDTGITVITPGTYHLSEALQDGEKPYKVAYLLHGLYGNNSSWADYTMLPAYAGDYHMIFIMPEAARSFYTDMACGQAYFTYISEELPAICRKTFQISSKREDTFVIGGSAGGYGALRLGLTFPERFGCIMAFSSAGLFMEENVRDVKTNWSGCSLKDADEKTRLMLRDMEAAFGPGLICRPEDSLIQLAGKAAGEGRSFPKICMSCGDQDPYLEENRRFKHILETLPEISLFYEEIPGCHDWHYFDKALQNSLDRFCRE</sequence>
<proteinExistence type="predicted"/>
<reference evidence="1" key="1">
    <citation type="journal article" date="2021" name="PeerJ">
        <title>Extensive microbial diversity within the chicken gut microbiome revealed by metagenomics and culture.</title>
        <authorList>
            <person name="Gilroy R."/>
            <person name="Ravi A."/>
            <person name="Getino M."/>
            <person name="Pursley I."/>
            <person name="Horton D.L."/>
            <person name="Alikhan N.F."/>
            <person name="Baker D."/>
            <person name="Gharbi K."/>
            <person name="Hall N."/>
            <person name="Watson M."/>
            <person name="Adriaenssens E.M."/>
            <person name="Foster-Nyarko E."/>
            <person name="Jarju S."/>
            <person name="Secka A."/>
            <person name="Antonio M."/>
            <person name="Oren A."/>
            <person name="Chaudhuri R.R."/>
            <person name="La Ragione R."/>
            <person name="Hildebrand F."/>
            <person name="Pallen M.J."/>
        </authorList>
    </citation>
    <scope>NUCLEOTIDE SEQUENCE</scope>
    <source>
        <strain evidence="1">CHK178-16964</strain>
    </source>
</reference>
<comment type="caution">
    <text evidence="1">The sequence shown here is derived from an EMBL/GenBank/DDBJ whole genome shotgun (WGS) entry which is preliminary data.</text>
</comment>
<evidence type="ECO:0000313" key="2">
    <source>
        <dbReference type="Proteomes" id="UP000823900"/>
    </source>
</evidence>